<accession>A0A8M1K5M7</accession>
<organism evidence="6 7">
    <name type="scientific">Clupea harengus</name>
    <name type="common">Atlantic herring</name>
    <dbReference type="NCBI Taxonomy" id="7950"/>
    <lineage>
        <taxon>Eukaryota</taxon>
        <taxon>Metazoa</taxon>
        <taxon>Chordata</taxon>
        <taxon>Craniata</taxon>
        <taxon>Vertebrata</taxon>
        <taxon>Euteleostomi</taxon>
        <taxon>Actinopterygii</taxon>
        <taxon>Neopterygii</taxon>
        <taxon>Teleostei</taxon>
        <taxon>Clupei</taxon>
        <taxon>Clupeiformes</taxon>
        <taxon>Clupeoidei</taxon>
        <taxon>Clupeidae</taxon>
        <taxon>Clupea</taxon>
    </lineage>
</organism>
<evidence type="ECO:0000256" key="1">
    <source>
        <dbReference type="ARBA" id="ARBA00004496"/>
    </source>
</evidence>
<comment type="subcellular location">
    <subcellularLocation>
        <location evidence="1">Cytoplasm</location>
    </subcellularLocation>
</comment>
<keyword evidence="3 4" id="KW-0175">Coiled coil</keyword>
<evidence type="ECO:0000256" key="2">
    <source>
        <dbReference type="ARBA" id="ARBA00022490"/>
    </source>
</evidence>
<feature type="coiled-coil region" evidence="4">
    <location>
        <begin position="135"/>
        <end position="232"/>
    </location>
</feature>
<dbReference type="KEGG" id="char:105893776"/>
<keyword evidence="6" id="KW-1185">Reference proteome</keyword>
<feature type="coiled-coil region" evidence="4">
    <location>
        <begin position="287"/>
        <end position="314"/>
    </location>
</feature>
<evidence type="ECO:0000256" key="4">
    <source>
        <dbReference type="SAM" id="Coils"/>
    </source>
</evidence>
<feature type="coiled-coil region" evidence="4">
    <location>
        <begin position="54"/>
        <end position="102"/>
    </location>
</feature>
<dbReference type="CTD" id="343099"/>
<reference evidence="7" key="1">
    <citation type="submission" date="2025-08" db="UniProtKB">
        <authorList>
            <consortium name="RefSeq"/>
        </authorList>
    </citation>
    <scope>IDENTIFICATION</scope>
</reference>
<dbReference type="Proteomes" id="UP000515152">
    <property type="component" value="Chromosome 22"/>
</dbReference>
<name>A0A8M1K5M7_CLUHA</name>
<dbReference type="PANTHER" id="PTHR18875">
    <property type="entry name" value="SARCOMA ANTIGEN NY-SAR-24/CYTOSKELETAL PROTEIN SOJO"/>
    <property type="match status" value="1"/>
</dbReference>
<feature type="region of interest" description="Disordered" evidence="5">
    <location>
        <begin position="535"/>
        <end position="566"/>
    </location>
</feature>
<dbReference type="AlphaFoldDB" id="A0A8M1K5M7"/>
<dbReference type="GeneID" id="105893776"/>
<feature type="region of interest" description="Disordered" evidence="5">
    <location>
        <begin position="769"/>
        <end position="788"/>
    </location>
</feature>
<dbReference type="RefSeq" id="XP_042559017.1">
    <property type="nucleotide sequence ID" value="XM_042703083.1"/>
</dbReference>
<evidence type="ECO:0000256" key="3">
    <source>
        <dbReference type="ARBA" id="ARBA00023054"/>
    </source>
</evidence>
<evidence type="ECO:0000313" key="6">
    <source>
        <dbReference type="Proteomes" id="UP000515152"/>
    </source>
</evidence>
<proteinExistence type="predicted"/>
<protein>
    <submittedName>
        <fullName evidence="7">Coiled-coil domain-containing protein 18</fullName>
    </submittedName>
</protein>
<keyword evidence="2" id="KW-0963">Cytoplasm</keyword>
<gene>
    <name evidence="7" type="primary">ccdc18</name>
</gene>
<dbReference type="GO" id="GO:0005737">
    <property type="term" value="C:cytoplasm"/>
    <property type="evidence" value="ECO:0007669"/>
    <property type="project" value="UniProtKB-SubCell"/>
</dbReference>
<sequence>MTTRTRLTKSRLQIPTKEGLVYYEERDSKVGDGVGCPGQSTAKCTYCSAQQRSGRTLEQELKTLRAEIAIKSRQAKRAELQRNQALSNAERLSVTLKNYKDEVGEKLTKVMKSESRLKQTLIVCDGERMELDKRCVALEREKDESHQTIRRLKERCERAEAQNTECSLLQSQVQGAEHDMKMELNQQQEEVQNLKKEQQDLNQLIAFQQQRLAEQQQEIQQKVSELHSLEEILQRLHLREGTEGVFCVNPCLLTSAPHATNNDQVNLQTGQCYQQLLSVLQSSNQERSQQAVQQRELQAQLQSAQAQLSSMETTLGQRAAHYQSLYAELLDKASHTAALEKELKKTKSCLVILQEQLLEKSSAYSQAARRNCQLEQELLDQISVLDKKQREFQQALDNIQEVRSEKMKKHTDMMEVLQLSLDQKQSEMKVLEQTICLRDRQREEAQHAASLLQVSLDRLTEGSKVETKRNEEALQHCKERAAESAAKVKSLEAALRSCQEELVHCHQMIQEANQECVRQLQLKSNEVAALQKEVDQEQRERLREEEEARRQAGELTRKERELKEASHQAAHLSHSITELSAEMVRCRGELSAMELELLHLRKDSSSKASQLCQMEEEIQQTHGLLKKKSETVVMLEEKLQRRELNECDSVQRTEALEQQLQVMRAEFANTLQHLEELRTVFQHTHLTSQQQQADMEKLSAALRESQVELEKRNHDVFNMDAALKEHQDELQQRAQLLGQLDVLIREHNMEMEMKVLQLQEALEKTGASLKDRNEEVIPSRTADSSFLH</sequence>
<evidence type="ECO:0000313" key="7">
    <source>
        <dbReference type="RefSeq" id="XP_042559017.1"/>
    </source>
</evidence>
<dbReference type="PANTHER" id="PTHR18875:SF8">
    <property type="entry name" value="COILED-COIL DOMAIN-CONTAINING PROTEIN 18"/>
    <property type="match status" value="1"/>
</dbReference>
<dbReference type="OrthoDB" id="2160759at2759"/>
<feature type="coiled-coil region" evidence="4">
    <location>
        <begin position="385"/>
        <end position="434"/>
    </location>
</feature>
<evidence type="ECO:0000256" key="5">
    <source>
        <dbReference type="SAM" id="MobiDB-lite"/>
    </source>
</evidence>